<sequence>MVPLMGRWEVAPDPWVTERRVGDVRVALNHYPHEQRLTLSGRHLFLGDNNVTSYVFRIPVDPGLTGLVANVRPISVVCFLLDPYRVWFGSVLVFSLLDTSNVLASIDEDVYC</sequence>
<proteinExistence type="predicted"/>
<accession>A0A843UZD8</accession>
<dbReference type="OrthoDB" id="1436696at2759"/>
<keyword evidence="2" id="KW-1185">Reference proteome</keyword>
<comment type="caution">
    <text evidence="1">The sequence shown here is derived from an EMBL/GenBank/DDBJ whole genome shotgun (WGS) entry which is preliminary data.</text>
</comment>
<reference evidence="1" key="1">
    <citation type="submission" date="2017-07" db="EMBL/GenBank/DDBJ databases">
        <title>Taro Niue Genome Assembly and Annotation.</title>
        <authorList>
            <person name="Atibalentja N."/>
            <person name="Keating K."/>
            <person name="Fields C.J."/>
        </authorList>
    </citation>
    <scope>NUCLEOTIDE SEQUENCE</scope>
    <source>
        <strain evidence="1">Niue_2</strain>
        <tissue evidence="1">Leaf</tissue>
    </source>
</reference>
<dbReference type="AlphaFoldDB" id="A0A843UZD8"/>
<evidence type="ECO:0000313" key="2">
    <source>
        <dbReference type="Proteomes" id="UP000652761"/>
    </source>
</evidence>
<dbReference type="Proteomes" id="UP000652761">
    <property type="component" value="Unassembled WGS sequence"/>
</dbReference>
<gene>
    <name evidence="1" type="ORF">Taro_021633</name>
</gene>
<protein>
    <submittedName>
        <fullName evidence="1">Uncharacterized protein</fullName>
    </submittedName>
</protein>
<dbReference type="EMBL" id="NMUH01001114">
    <property type="protein sequence ID" value="MQL89071.1"/>
    <property type="molecule type" value="Genomic_DNA"/>
</dbReference>
<evidence type="ECO:0000313" key="1">
    <source>
        <dbReference type="EMBL" id="MQL89071.1"/>
    </source>
</evidence>
<organism evidence="1 2">
    <name type="scientific">Colocasia esculenta</name>
    <name type="common">Wild taro</name>
    <name type="synonym">Arum esculentum</name>
    <dbReference type="NCBI Taxonomy" id="4460"/>
    <lineage>
        <taxon>Eukaryota</taxon>
        <taxon>Viridiplantae</taxon>
        <taxon>Streptophyta</taxon>
        <taxon>Embryophyta</taxon>
        <taxon>Tracheophyta</taxon>
        <taxon>Spermatophyta</taxon>
        <taxon>Magnoliopsida</taxon>
        <taxon>Liliopsida</taxon>
        <taxon>Araceae</taxon>
        <taxon>Aroideae</taxon>
        <taxon>Colocasieae</taxon>
        <taxon>Colocasia</taxon>
    </lineage>
</organism>
<name>A0A843UZD8_COLES</name>